<dbReference type="GO" id="GO:0005524">
    <property type="term" value="F:ATP binding"/>
    <property type="evidence" value="ECO:0007669"/>
    <property type="project" value="UniProtKB-UniRule"/>
</dbReference>
<evidence type="ECO:0000256" key="13">
    <source>
        <dbReference type="PROSITE-ProRule" id="PRU10141"/>
    </source>
</evidence>
<evidence type="ECO:0000256" key="12">
    <source>
        <dbReference type="ARBA" id="ARBA00048329"/>
    </source>
</evidence>
<comment type="subcellular location">
    <subcellularLocation>
        <location evidence="1">Nucleus</location>
    </subcellularLocation>
</comment>
<dbReference type="Proteomes" id="UP000593562">
    <property type="component" value="Unassembled WGS sequence"/>
</dbReference>
<dbReference type="InterPro" id="IPR017441">
    <property type="entry name" value="Protein_kinase_ATP_BS"/>
</dbReference>
<evidence type="ECO:0000256" key="7">
    <source>
        <dbReference type="ARBA" id="ARBA00022741"/>
    </source>
</evidence>
<dbReference type="GO" id="GO:0004709">
    <property type="term" value="F:MAP kinase kinase kinase activity"/>
    <property type="evidence" value="ECO:0007669"/>
    <property type="project" value="UniProtKB-EC"/>
</dbReference>
<dbReference type="Gene3D" id="1.10.510.10">
    <property type="entry name" value="Transferase(Phosphotransferase) domain 1"/>
    <property type="match status" value="1"/>
</dbReference>
<evidence type="ECO:0000256" key="5">
    <source>
        <dbReference type="ARBA" id="ARBA00022679"/>
    </source>
</evidence>
<keyword evidence="6" id="KW-0938">Abscisic acid signaling pathway</keyword>
<dbReference type="GO" id="GO:0006970">
    <property type="term" value="P:response to osmotic stress"/>
    <property type="evidence" value="ECO:0007669"/>
    <property type="project" value="UniProtKB-ARBA"/>
</dbReference>
<keyword evidence="5" id="KW-0808">Transferase</keyword>
<protein>
    <recommendedName>
        <fullName evidence="2">mitogen-activated protein kinase kinase kinase</fullName>
        <ecNumber evidence="2">2.7.11.25</ecNumber>
    </recommendedName>
</protein>
<dbReference type="PANTHER" id="PTHR48011">
    <property type="entry name" value="CCR4-NOT TRANSCRIPTIONAL COMPLEX SUBUNIT CAF120-RELATED"/>
    <property type="match status" value="1"/>
</dbReference>
<dbReference type="InterPro" id="IPR011009">
    <property type="entry name" value="Kinase-like_dom_sf"/>
</dbReference>
<evidence type="ECO:0000259" key="15">
    <source>
        <dbReference type="PROSITE" id="PS50011"/>
    </source>
</evidence>
<dbReference type="GO" id="GO:0005634">
    <property type="term" value="C:nucleus"/>
    <property type="evidence" value="ECO:0007669"/>
    <property type="project" value="UniProtKB-SubCell"/>
</dbReference>
<reference evidence="16 17" key="1">
    <citation type="journal article" date="2020" name="Nat. Commun.">
        <title>Genome of Tripterygium wilfordii and identification of cytochrome P450 involved in triptolide biosynthesis.</title>
        <authorList>
            <person name="Tu L."/>
            <person name="Su P."/>
            <person name="Zhang Z."/>
            <person name="Gao L."/>
            <person name="Wang J."/>
            <person name="Hu T."/>
            <person name="Zhou J."/>
            <person name="Zhang Y."/>
            <person name="Zhao Y."/>
            <person name="Liu Y."/>
            <person name="Song Y."/>
            <person name="Tong Y."/>
            <person name="Lu Y."/>
            <person name="Yang J."/>
            <person name="Xu C."/>
            <person name="Jia M."/>
            <person name="Peters R.J."/>
            <person name="Huang L."/>
            <person name="Gao W."/>
        </authorList>
    </citation>
    <scope>NUCLEOTIDE SEQUENCE [LARGE SCALE GENOMIC DNA]</scope>
    <source>
        <strain evidence="17">cv. XIE 37</strain>
        <tissue evidence="16">Leaf</tissue>
    </source>
</reference>
<evidence type="ECO:0000256" key="3">
    <source>
        <dbReference type="ARBA" id="ARBA00022527"/>
    </source>
</evidence>
<organism evidence="16 17">
    <name type="scientific">Tripterygium wilfordii</name>
    <name type="common">Thunder God vine</name>
    <dbReference type="NCBI Taxonomy" id="458696"/>
    <lineage>
        <taxon>Eukaryota</taxon>
        <taxon>Viridiplantae</taxon>
        <taxon>Streptophyta</taxon>
        <taxon>Embryophyta</taxon>
        <taxon>Tracheophyta</taxon>
        <taxon>Spermatophyta</taxon>
        <taxon>Magnoliopsida</taxon>
        <taxon>eudicotyledons</taxon>
        <taxon>Gunneridae</taxon>
        <taxon>Pentapetalae</taxon>
        <taxon>rosids</taxon>
        <taxon>fabids</taxon>
        <taxon>Celastrales</taxon>
        <taxon>Celastraceae</taxon>
        <taxon>Tripterygium</taxon>
    </lineage>
</organism>
<comment type="catalytic activity">
    <reaction evidence="12">
        <text>L-seryl-[protein] + ATP = O-phospho-L-seryl-[protein] + ADP + H(+)</text>
        <dbReference type="Rhea" id="RHEA:17989"/>
        <dbReference type="Rhea" id="RHEA-COMP:9863"/>
        <dbReference type="Rhea" id="RHEA-COMP:11604"/>
        <dbReference type="ChEBI" id="CHEBI:15378"/>
        <dbReference type="ChEBI" id="CHEBI:29999"/>
        <dbReference type="ChEBI" id="CHEBI:30616"/>
        <dbReference type="ChEBI" id="CHEBI:83421"/>
        <dbReference type="ChEBI" id="CHEBI:456216"/>
        <dbReference type="EC" id="2.7.11.25"/>
    </reaction>
</comment>
<dbReference type="EMBL" id="JAAARO010000006">
    <property type="protein sequence ID" value="KAF5746085.1"/>
    <property type="molecule type" value="Genomic_DNA"/>
</dbReference>
<dbReference type="CDD" id="cd06606">
    <property type="entry name" value="STKc_MAPKKK"/>
    <property type="match status" value="1"/>
</dbReference>
<comment type="caution">
    <text evidence="16">The sequence shown here is derived from an EMBL/GenBank/DDBJ whole genome shotgun (WGS) entry which is preliminary data.</text>
</comment>
<name>A0A7J7DI93_TRIWF</name>
<dbReference type="AlphaFoldDB" id="A0A7J7DI93"/>
<evidence type="ECO:0000256" key="8">
    <source>
        <dbReference type="ARBA" id="ARBA00022777"/>
    </source>
</evidence>
<keyword evidence="3 14" id="KW-0723">Serine/threonine-protein kinase</keyword>
<evidence type="ECO:0000256" key="6">
    <source>
        <dbReference type="ARBA" id="ARBA00022682"/>
    </source>
</evidence>
<accession>A0A7J7DI93</accession>
<evidence type="ECO:0000313" key="17">
    <source>
        <dbReference type="Proteomes" id="UP000593562"/>
    </source>
</evidence>
<keyword evidence="8 16" id="KW-0418">Kinase</keyword>
<feature type="domain" description="Protein kinase" evidence="15">
    <location>
        <begin position="3"/>
        <end position="256"/>
    </location>
</feature>
<dbReference type="EC" id="2.7.11.25" evidence="2"/>
<keyword evidence="4" id="KW-0597">Phosphoprotein</keyword>
<dbReference type="InterPro" id="IPR008271">
    <property type="entry name" value="Ser/Thr_kinase_AS"/>
</dbReference>
<keyword evidence="9 13" id="KW-0067">ATP-binding</keyword>
<evidence type="ECO:0000256" key="1">
    <source>
        <dbReference type="ARBA" id="ARBA00004123"/>
    </source>
</evidence>
<comment type="catalytic activity">
    <reaction evidence="11">
        <text>L-threonyl-[protein] + ATP = O-phospho-L-threonyl-[protein] + ADP + H(+)</text>
        <dbReference type="Rhea" id="RHEA:46608"/>
        <dbReference type="Rhea" id="RHEA-COMP:11060"/>
        <dbReference type="Rhea" id="RHEA-COMP:11605"/>
        <dbReference type="ChEBI" id="CHEBI:15378"/>
        <dbReference type="ChEBI" id="CHEBI:30013"/>
        <dbReference type="ChEBI" id="CHEBI:30616"/>
        <dbReference type="ChEBI" id="CHEBI:61977"/>
        <dbReference type="ChEBI" id="CHEBI:456216"/>
        <dbReference type="EC" id="2.7.11.25"/>
    </reaction>
</comment>
<evidence type="ECO:0000256" key="10">
    <source>
        <dbReference type="ARBA" id="ARBA00023242"/>
    </source>
</evidence>
<dbReference type="FunCoup" id="A0A7J7DI93">
    <property type="interactions" value="448"/>
</dbReference>
<comment type="similarity">
    <text evidence="14">Belongs to the protein kinase superfamily.</text>
</comment>
<feature type="binding site" evidence="13">
    <location>
        <position position="32"/>
    </location>
    <ligand>
        <name>ATP</name>
        <dbReference type="ChEBI" id="CHEBI:30616"/>
    </ligand>
</feature>
<gene>
    <name evidence="16" type="ORF">HS088_TW06G00250</name>
</gene>
<keyword evidence="10" id="KW-0539">Nucleus</keyword>
<dbReference type="PROSITE" id="PS00108">
    <property type="entry name" value="PROTEIN_KINASE_ST"/>
    <property type="match status" value="1"/>
</dbReference>
<dbReference type="PANTHER" id="PTHR48011:SF4">
    <property type="entry name" value="MITOGEN-ACTIVATED PROTEIN KINASE KINASE KINASE 19"/>
    <property type="match status" value="1"/>
</dbReference>
<dbReference type="SMART" id="SM00220">
    <property type="entry name" value="S_TKc"/>
    <property type="match status" value="1"/>
</dbReference>
<evidence type="ECO:0000256" key="14">
    <source>
        <dbReference type="RuleBase" id="RU000304"/>
    </source>
</evidence>
<dbReference type="InterPro" id="IPR000719">
    <property type="entry name" value="Prot_kinase_dom"/>
</dbReference>
<dbReference type="InParanoid" id="A0A7J7DI93"/>
<proteinExistence type="inferred from homology"/>
<evidence type="ECO:0000313" key="16">
    <source>
        <dbReference type="EMBL" id="KAF5746085.1"/>
    </source>
</evidence>
<evidence type="ECO:0000256" key="4">
    <source>
        <dbReference type="ARBA" id="ARBA00022553"/>
    </source>
</evidence>
<evidence type="ECO:0000256" key="9">
    <source>
        <dbReference type="ARBA" id="ARBA00022840"/>
    </source>
</evidence>
<dbReference type="InterPro" id="IPR052751">
    <property type="entry name" value="Plant_MAPKKK"/>
</dbReference>
<dbReference type="Pfam" id="PF00069">
    <property type="entry name" value="Pkinase"/>
    <property type="match status" value="1"/>
</dbReference>
<evidence type="ECO:0000256" key="11">
    <source>
        <dbReference type="ARBA" id="ARBA00047559"/>
    </source>
</evidence>
<dbReference type="GO" id="GO:0019901">
    <property type="term" value="F:protein kinase binding"/>
    <property type="evidence" value="ECO:0007669"/>
    <property type="project" value="UniProtKB-ARBA"/>
</dbReference>
<dbReference type="PROSITE" id="PS00107">
    <property type="entry name" value="PROTEIN_KINASE_ATP"/>
    <property type="match status" value="1"/>
</dbReference>
<dbReference type="FunFam" id="1.10.510.10:FF:000852">
    <property type="entry name" value="Mitogen-activated protein kinase kinase kinase 17"/>
    <property type="match status" value="1"/>
</dbReference>
<keyword evidence="7 13" id="KW-0547">Nucleotide-binding</keyword>
<dbReference type="PROSITE" id="PS50011">
    <property type="entry name" value="PROTEIN_KINASE_DOM"/>
    <property type="match status" value="1"/>
</dbReference>
<dbReference type="SUPFAM" id="SSF56112">
    <property type="entry name" value="Protein kinase-like (PK-like)"/>
    <property type="match status" value="1"/>
</dbReference>
<sequence length="441" mass="48104">MDWTRCHVIGHGSSATVSLATSNNSGEVFAVKSVELSNSGFLEREQRILSSVSSPYIIGYKGCDITTENSRVMYNLFMDYAPAGTITDQVKGNGGRFDELTIGDYTRQILLGLDYLHSNGLVHCDIKGRNVLVAQSGVKIADFGCAKWVNAAEPDSGRISGTPAFMAPEVARGEEQGFPSDIWALGCTIIEMATGGSPWSNVEDPVSVIYRIGYSGELPEFPCFLSEQARDFLEKCLRRDPKERWTAADLLKHPFIAELKQIEESESNSNSNSPTSVLDQSFWNSVGAESESLENLDRTSSEDCAYERIRRLSLISPVGPIWGCDDESWMTIRGNDSEDDIGANCGMIGDCDLEEEESNVEHLSDAFVVNNFGANPIFREDIVSYCPYAVLVESNYALGDGGGGVSPGLTLDVRVRLPSSELQLAVIMAIAVTMPKSIRGH</sequence>
<keyword evidence="17" id="KW-1185">Reference proteome</keyword>
<evidence type="ECO:0000256" key="2">
    <source>
        <dbReference type="ARBA" id="ARBA00012406"/>
    </source>
</evidence>
<dbReference type="GO" id="GO:0009738">
    <property type="term" value="P:abscisic acid-activated signaling pathway"/>
    <property type="evidence" value="ECO:0007669"/>
    <property type="project" value="UniProtKB-KW"/>
</dbReference>